<dbReference type="PANTHER" id="PTHR10201:SF323">
    <property type="entry name" value="MATRIX METALLOPROTEINASE-21"/>
    <property type="match status" value="1"/>
</dbReference>
<dbReference type="Gene3D" id="3.40.390.10">
    <property type="entry name" value="Collagenase (Catalytic Domain)"/>
    <property type="match status" value="1"/>
</dbReference>
<evidence type="ECO:0000256" key="2">
    <source>
        <dbReference type="ARBA" id="ARBA00022670"/>
    </source>
</evidence>
<evidence type="ECO:0000313" key="10">
    <source>
        <dbReference type="WBParaSite" id="ACRNAN_scaffold821.g11123.t1"/>
    </source>
</evidence>
<feature type="binding site" evidence="7">
    <location>
        <position position="170"/>
    </location>
    <ligand>
        <name>Zn(2+)</name>
        <dbReference type="ChEBI" id="CHEBI:29105"/>
        <label>2</label>
        <note>catalytic</note>
    </ligand>
</feature>
<dbReference type="InterPro" id="IPR016187">
    <property type="entry name" value="CTDL_fold"/>
</dbReference>
<dbReference type="InterPro" id="IPR016186">
    <property type="entry name" value="C-type_lectin-like/link_sf"/>
</dbReference>
<dbReference type="InterPro" id="IPR001818">
    <property type="entry name" value="Pept_M10_metallopeptidase"/>
</dbReference>
<dbReference type="GO" id="GO:0006508">
    <property type="term" value="P:proteolysis"/>
    <property type="evidence" value="ECO:0007669"/>
    <property type="project" value="UniProtKB-KW"/>
</dbReference>
<dbReference type="SMART" id="SM00034">
    <property type="entry name" value="CLECT"/>
    <property type="match status" value="1"/>
</dbReference>
<feature type="binding site" evidence="7">
    <location>
        <position position="94"/>
    </location>
    <ligand>
        <name>Zn(2+)</name>
        <dbReference type="ChEBI" id="CHEBI:29105"/>
        <label>1</label>
    </ligand>
</feature>
<evidence type="ECO:0000256" key="6">
    <source>
        <dbReference type="ARBA" id="ARBA00023049"/>
    </source>
</evidence>
<dbReference type="PRINTS" id="PR00138">
    <property type="entry name" value="MATRIXIN"/>
</dbReference>
<evidence type="ECO:0000256" key="3">
    <source>
        <dbReference type="ARBA" id="ARBA00022723"/>
    </source>
</evidence>
<dbReference type="GO" id="GO:0004222">
    <property type="term" value="F:metalloendopeptidase activity"/>
    <property type="evidence" value="ECO:0007669"/>
    <property type="project" value="InterPro"/>
</dbReference>
<dbReference type="SUPFAM" id="SSF56436">
    <property type="entry name" value="C-type lectin-like"/>
    <property type="match status" value="1"/>
</dbReference>
<feature type="binding site" evidence="7">
    <location>
        <position position="82"/>
    </location>
    <ligand>
        <name>Ca(2+)</name>
        <dbReference type="ChEBI" id="CHEBI:29108"/>
        <label>2</label>
    </ligand>
</feature>
<dbReference type="PANTHER" id="PTHR10201">
    <property type="entry name" value="MATRIX METALLOPROTEINASE"/>
    <property type="match status" value="1"/>
</dbReference>
<dbReference type="AlphaFoldDB" id="A0A914EJL0"/>
<dbReference type="InterPro" id="IPR021190">
    <property type="entry name" value="Pept_M10A"/>
</dbReference>
<dbReference type="GO" id="GO:0008270">
    <property type="term" value="F:zinc ion binding"/>
    <property type="evidence" value="ECO:0007669"/>
    <property type="project" value="InterPro"/>
</dbReference>
<keyword evidence="4" id="KW-0378">Hydrolase</keyword>
<feature type="binding site" evidence="7">
    <location>
        <position position="102"/>
    </location>
    <ligand>
        <name>Ca(2+)</name>
        <dbReference type="ChEBI" id="CHEBI:29108"/>
        <label>3</label>
    </ligand>
</feature>
<dbReference type="Proteomes" id="UP000887540">
    <property type="component" value="Unplaced"/>
</dbReference>
<comment type="cofactor">
    <cofactor evidence="7">
        <name>Zn(2+)</name>
        <dbReference type="ChEBI" id="CHEBI:29105"/>
    </cofactor>
    <text evidence="7">Binds 2 Zn(2+) ions per subunit.</text>
</comment>
<proteinExistence type="inferred from homology"/>
<dbReference type="WBParaSite" id="ACRNAN_scaffold821.g11123.t1">
    <property type="protein sequence ID" value="ACRNAN_scaffold821.g11123.t1"/>
    <property type="gene ID" value="ACRNAN_scaffold821.g11123"/>
</dbReference>
<name>A0A914EJL0_9BILA</name>
<feature type="domain" description="C-type lectin" evidence="8">
    <location>
        <begin position="247"/>
        <end position="343"/>
    </location>
</feature>
<feature type="binding site" evidence="7">
    <location>
        <position position="181"/>
    </location>
    <ligand>
        <name>Zn(2+)</name>
        <dbReference type="ChEBI" id="CHEBI:29105"/>
        <label>2</label>
        <note>catalytic</note>
    </ligand>
</feature>
<dbReference type="CDD" id="cd00037">
    <property type="entry name" value="CLECT"/>
    <property type="match status" value="1"/>
</dbReference>
<feature type="binding site" evidence="7">
    <location>
        <position position="99"/>
    </location>
    <ligand>
        <name>Ca(2+)</name>
        <dbReference type="ChEBI" id="CHEBI:29108"/>
        <label>3</label>
    </ligand>
</feature>
<comment type="similarity">
    <text evidence="1">Belongs to the peptidase M10A family.</text>
</comment>
<comment type="cofactor">
    <cofactor evidence="7">
        <name>Ca(2+)</name>
        <dbReference type="ChEBI" id="CHEBI:29108"/>
    </cofactor>
    <text evidence="7">Can bind about 5 Ca(2+) ions per subunit.</text>
</comment>
<keyword evidence="5 7" id="KW-0862">Zinc</keyword>
<feature type="binding site" evidence="7">
    <location>
        <position position="128"/>
    </location>
    <ligand>
        <name>Ca(2+)</name>
        <dbReference type="ChEBI" id="CHEBI:29108"/>
        <label>1</label>
    </ligand>
</feature>
<keyword evidence="7" id="KW-0106">Calcium</keyword>
<dbReference type="Gene3D" id="3.10.100.10">
    <property type="entry name" value="Mannose-Binding Protein A, subunit A"/>
    <property type="match status" value="1"/>
</dbReference>
<dbReference type="InterPro" id="IPR001304">
    <property type="entry name" value="C-type_lectin-like"/>
</dbReference>
<feature type="binding site" evidence="7">
    <location>
        <position position="160"/>
    </location>
    <ligand>
        <name>Zn(2+)</name>
        <dbReference type="ChEBI" id="CHEBI:29105"/>
        <label>2</label>
        <note>catalytic</note>
    </ligand>
</feature>
<evidence type="ECO:0000256" key="1">
    <source>
        <dbReference type="ARBA" id="ARBA00010370"/>
    </source>
</evidence>
<dbReference type="Pfam" id="PF00059">
    <property type="entry name" value="Lectin_C"/>
    <property type="match status" value="1"/>
</dbReference>
<keyword evidence="2" id="KW-0645">Protease</keyword>
<protein>
    <submittedName>
        <fullName evidence="10">C-type lectin domain-containing protein</fullName>
    </submittedName>
</protein>
<dbReference type="InterPro" id="IPR006026">
    <property type="entry name" value="Peptidase_Metallo"/>
</dbReference>
<dbReference type="Pfam" id="PF00413">
    <property type="entry name" value="Peptidase_M10"/>
    <property type="match status" value="1"/>
</dbReference>
<dbReference type="SMART" id="SM00235">
    <property type="entry name" value="ZnMc"/>
    <property type="match status" value="1"/>
</dbReference>
<reference evidence="10" key="1">
    <citation type="submission" date="2022-11" db="UniProtKB">
        <authorList>
            <consortium name="WormBaseParasite"/>
        </authorList>
    </citation>
    <scope>IDENTIFICATION</scope>
</reference>
<evidence type="ECO:0000313" key="9">
    <source>
        <dbReference type="Proteomes" id="UP000887540"/>
    </source>
</evidence>
<evidence type="ECO:0000259" key="8">
    <source>
        <dbReference type="PROSITE" id="PS50041"/>
    </source>
</evidence>
<keyword evidence="3 7" id="KW-0479">Metal-binding</keyword>
<accession>A0A914EJL0</accession>
<dbReference type="InterPro" id="IPR024079">
    <property type="entry name" value="MetalloPept_cat_dom_sf"/>
</dbReference>
<evidence type="ECO:0000256" key="7">
    <source>
        <dbReference type="PIRSR" id="PIRSR621190-2"/>
    </source>
</evidence>
<sequence length="393" mass="45765">MKKYTNVEMMNSLVNGRKVRLCESYNLGLTGKRKKKNLTYFIESYGRSLTKESVESGIEQAFAYWNDVVDLTFTEVNDTKADIVFGFKSFTRGDNLSLDIVSTNSFQTSICIPYYWKDYLISMVYFNDDLEWDYFEWEKVKYTLIILQPDLIDFLTVAIHQIGHAIGLEHIDDNDGTFNIMNKRYTRPTNKDDSYIWPRMQDGDIKAINDLYRKVEDFEAIKANCRNYWDKHENAAYNNQIDEYILARSLASIHSEQENKFITDLIRSQSTLGRQSYIGLTRKDGNSMWFWEDGISLDQSNYKNWGEGEPNSANENVAELNAHEEGGKWNDIPNSVLRIAVCQVGCPPLVEEAYQKEETLTKEYNQMAVLNDIAKNYTSFKYLFIMLVILLIF</sequence>
<keyword evidence="9" id="KW-1185">Reference proteome</keyword>
<dbReference type="SUPFAM" id="SSF55486">
    <property type="entry name" value="Metalloproteases ('zincins'), catalytic domain"/>
    <property type="match status" value="1"/>
</dbReference>
<organism evidence="9 10">
    <name type="scientific">Acrobeloides nanus</name>
    <dbReference type="NCBI Taxonomy" id="290746"/>
    <lineage>
        <taxon>Eukaryota</taxon>
        <taxon>Metazoa</taxon>
        <taxon>Ecdysozoa</taxon>
        <taxon>Nematoda</taxon>
        <taxon>Chromadorea</taxon>
        <taxon>Rhabditida</taxon>
        <taxon>Tylenchina</taxon>
        <taxon>Cephalobomorpha</taxon>
        <taxon>Cephaloboidea</taxon>
        <taxon>Cephalobidae</taxon>
        <taxon>Acrobeloides</taxon>
    </lineage>
</organism>
<keyword evidence="6" id="KW-0482">Metalloprotease</keyword>
<evidence type="ECO:0000256" key="5">
    <source>
        <dbReference type="ARBA" id="ARBA00022833"/>
    </source>
</evidence>
<evidence type="ECO:0000256" key="4">
    <source>
        <dbReference type="ARBA" id="ARBA00022801"/>
    </source>
</evidence>
<dbReference type="PROSITE" id="PS50041">
    <property type="entry name" value="C_TYPE_LECTIN_2"/>
    <property type="match status" value="1"/>
</dbReference>
<feature type="binding site" evidence="7">
    <location>
        <position position="164"/>
    </location>
    <ligand>
        <name>Zn(2+)</name>
        <dbReference type="ChEBI" id="CHEBI:29105"/>
        <label>2</label>
        <note>catalytic</note>
    </ligand>
</feature>
<dbReference type="GO" id="GO:0031012">
    <property type="term" value="C:extracellular matrix"/>
    <property type="evidence" value="ECO:0007669"/>
    <property type="project" value="InterPro"/>
</dbReference>